<feature type="transmembrane region" description="Helical" evidence="10">
    <location>
        <begin position="92"/>
        <end position="115"/>
    </location>
</feature>
<dbReference type="GO" id="GO:0005506">
    <property type="term" value="F:iron ion binding"/>
    <property type="evidence" value="ECO:0007669"/>
    <property type="project" value="InterPro"/>
</dbReference>
<dbReference type="Pfam" id="PF00067">
    <property type="entry name" value="p450"/>
    <property type="match status" value="1"/>
</dbReference>
<sequence>MGTGAHSDNELQQAELDPVSPSSPPHPSATAATNDDEKLPIQRTNSRAPYSVHSKTVKRLLVLGAACTALFSPISAQIYLPALIPIAHSLRVSAAQVNLTITTYMVFQGVTPMFVGSLADAGGRRPAYVACFVVYLAANVGLALAPNYAAVLALRCLQSAGSSSTVALCTAVVADVVTSAERGQYVGFTVLPTVLAPSLGPVLGGVLSQYLGWRSIFWFLAISAGVALVLILAFLPETCRRIVGDGSVPPPPIYRSGLQVIRLRKENRRAEEEAPDLEGASGAPPSEATEAKFKFKPPNVLEAVMMLFRRSSGLLLWSSSIIFAGFYCISAAMPALFHSRYHLDETQVGLMYLPIAGGSIVAALVVGRGMTWNYKRYCALAGVTFDRSRQMDMSDFPIERARLEIGIPLMLLAGTCLIAWGWAVHFHAHIAVLCVIMFFLGIGLIGMTNSMNVLLVDMHPGKAGTATAANNLTRCLVGAGATAAIVPLERAIGVGKAFSIVGSLFFICLTPLALLAFKGAGVRGYEKSDFYLATALMRPRIDWRFKVDFEDNLDLLSEMDMHRYRLQRRLIGRVYRTANVLRHEQALDRALGDVVGRLTSIKGVEIDLTEWMHIIAVESLGAVVLSWSPGMIKAGTDRDTSNQSYLGWRRKSVFGLFPLITKLEVNYKWIGRIFGTLWGITYQTPKGFKPFFPEVSRKVARRIKNASNPTAGQRQDLLADLIKLHEDKPEFTEMYLRKMAITNFGAGHETLASTLTAVMAMLGAHPDVQEEARREIRSKKAAKPQKPGSCIAYTDCLELLYTRAVIREAMRLYPVIGMSLPRVVPRHGSGLNLHSFHIPPGTTVGCNPVALHRNQDICGPNPDAFDPRRWVVSGSSSAEIDEGRVRALERYSLNWGGGSRTCPGRQVAEMIVLKCVVCLLERFEVLTADPVPEDHGPTYFLAMLTGVRVRFLSTEEGGLK</sequence>
<dbReference type="RefSeq" id="XP_018705998.1">
    <property type="nucleotide sequence ID" value="XM_018847109.1"/>
</dbReference>
<keyword evidence="6 8" id="KW-0408">Iron</keyword>
<feature type="transmembrane region" description="Helical" evidence="10">
    <location>
        <begin position="216"/>
        <end position="235"/>
    </location>
</feature>
<evidence type="ECO:0000313" key="12">
    <source>
        <dbReference type="EMBL" id="OAA69128.1"/>
    </source>
</evidence>
<dbReference type="PRINTS" id="PR00463">
    <property type="entry name" value="EP450I"/>
</dbReference>
<evidence type="ECO:0000256" key="6">
    <source>
        <dbReference type="ARBA" id="ARBA00023004"/>
    </source>
</evidence>
<dbReference type="GeneID" id="30019795"/>
<feature type="region of interest" description="Disordered" evidence="9">
    <location>
        <begin position="269"/>
        <end position="289"/>
    </location>
</feature>
<evidence type="ECO:0000256" key="2">
    <source>
        <dbReference type="ARBA" id="ARBA00022448"/>
    </source>
</evidence>
<evidence type="ECO:0000256" key="4">
    <source>
        <dbReference type="ARBA" id="ARBA00022723"/>
    </source>
</evidence>
<feature type="transmembrane region" description="Helical" evidence="10">
    <location>
        <begin position="403"/>
        <end position="422"/>
    </location>
</feature>
<feature type="region of interest" description="Disordered" evidence="9">
    <location>
        <begin position="1"/>
        <end position="45"/>
    </location>
</feature>
<dbReference type="Gene3D" id="1.10.630.10">
    <property type="entry name" value="Cytochrome P450"/>
    <property type="match status" value="1"/>
</dbReference>
<reference evidence="12 13" key="1">
    <citation type="journal article" date="2016" name="Genome Biol. Evol.">
        <title>Divergent and convergent evolution of fungal pathogenicity.</title>
        <authorList>
            <person name="Shang Y."/>
            <person name="Xiao G."/>
            <person name="Zheng P."/>
            <person name="Cen K."/>
            <person name="Zhan S."/>
            <person name="Wang C."/>
        </authorList>
    </citation>
    <scope>NUCLEOTIDE SEQUENCE [LARGE SCALE GENOMIC DNA]</scope>
    <source>
        <strain evidence="12 13">ARSEF 2679</strain>
    </source>
</reference>
<keyword evidence="4 8" id="KW-0479">Metal-binding</keyword>
<feature type="transmembrane region" description="Helical" evidence="10">
    <location>
        <begin position="60"/>
        <end position="80"/>
    </location>
</feature>
<dbReference type="GO" id="GO:0004497">
    <property type="term" value="F:monooxygenase activity"/>
    <property type="evidence" value="ECO:0007669"/>
    <property type="project" value="InterPro"/>
</dbReference>
<name>A0A168ASA9_CORFA</name>
<keyword evidence="3 10" id="KW-0812">Transmembrane</keyword>
<keyword evidence="2" id="KW-0813">Transport</keyword>
<keyword evidence="13" id="KW-1185">Reference proteome</keyword>
<evidence type="ECO:0000256" key="9">
    <source>
        <dbReference type="SAM" id="MobiDB-lite"/>
    </source>
</evidence>
<dbReference type="Pfam" id="PF07690">
    <property type="entry name" value="MFS_1"/>
    <property type="match status" value="1"/>
</dbReference>
<comment type="caution">
    <text evidence="12">The sequence shown here is derived from an EMBL/GenBank/DDBJ whole genome shotgun (WGS) entry which is preliminary data.</text>
</comment>
<comment type="subcellular location">
    <subcellularLocation>
        <location evidence="1">Membrane</location>
        <topology evidence="1">Multi-pass membrane protein</topology>
    </subcellularLocation>
</comment>
<feature type="binding site" description="axial binding residue" evidence="8">
    <location>
        <position position="902"/>
    </location>
    <ligand>
        <name>heme</name>
        <dbReference type="ChEBI" id="CHEBI:30413"/>
    </ligand>
    <ligandPart>
        <name>Fe</name>
        <dbReference type="ChEBI" id="CHEBI:18248"/>
    </ligandPart>
</feature>
<dbReference type="InterPro" id="IPR001128">
    <property type="entry name" value="Cyt_P450"/>
</dbReference>
<dbReference type="SUPFAM" id="SSF103473">
    <property type="entry name" value="MFS general substrate transporter"/>
    <property type="match status" value="1"/>
</dbReference>
<dbReference type="Gene3D" id="1.20.1250.20">
    <property type="entry name" value="MFS general substrate transporter like domains"/>
    <property type="match status" value="1"/>
</dbReference>
<proteinExistence type="predicted"/>
<evidence type="ECO:0000256" key="8">
    <source>
        <dbReference type="PIRSR" id="PIRSR602401-1"/>
    </source>
</evidence>
<evidence type="ECO:0000256" key="7">
    <source>
        <dbReference type="ARBA" id="ARBA00023136"/>
    </source>
</evidence>
<comment type="cofactor">
    <cofactor evidence="8">
        <name>heme</name>
        <dbReference type="ChEBI" id="CHEBI:30413"/>
    </cofactor>
</comment>
<organism evidence="12 13">
    <name type="scientific">Cordyceps fumosorosea (strain ARSEF 2679)</name>
    <name type="common">Isaria fumosorosea</name>
    <dbReference type="NCBI Taxonomy" id="1081104"/>
    <lineage>
        <taxon>Eukaryota</taxon>
        <taxon>Fungi</taxon>
        <taxon>Dikarya</taxon>
        <taxon>Ascomycota</taxon>
        <taxon>Pezizomycotina</taxon>
        <taxon>Sordariomycetes</taxon>
        <taxon>Hypocreomycetidae</taxon>
        <taxon>Hypocreales</taxon>
        <taxon>Cordycipitaceae</taxon>
        <taxon>Cordyceps</taxon>
    </lineage>
</organism>
<evidence type="ECO:0000256" key="10">
    <source>
        <dbReference type="SAM" id="Phobius"/>
    </source>
</evidence>
<dbReference type="GO" id="GO:0005886">
    <property type="term" value="C:plasma membrane"/>
    <property type="evidence" value="ECO:0007669"/>
    <property type="project" value="TreeGrafter"/>
</dbReference>
<keyword evidence="7 10" id="KW-0472">Membrane</keyword>
<dbReference type="STRING" id="1081104.A0A168ASA9"/>
<dbReference type="FunFam" id="1.20.1720.10:FF:000009">
    <property type="entry name" value="MFS multidrug transporter"/>
    <property type="match status" value="1"/>
</dbReference>
<dbReference type="GO" id="GO:0020037">
    <property type="term" value="F:heme binding"/>
    <property type="evidence" value="ECO:0007669"/>
    <property type="project" value="InterPro"/>
</dbReference>
<dbReference type="EMBL" id="AZHB01000006">
    <property type="protein sequence ID" value="OAA69128.1"/>
    <property type="molecule type" value="Genomic_DNA"/>
</dbReference>
<protein>
    <submittedName>
        <fullName evidence="12">General substrate transporter</fullName>
    </submittedName>
</protein>
<feature type="domain" description="Major facilitator superfamily (MFS) profile" evidence="11">
    <location>
        <begin position="61"/>
        <end position="520"/>
    </location>
</feature>
<dbReference type="InterPro" id="IPR017972">
    <property type="entry name" value="Cyt_P450_CS"/>
</dbReference>
<dbReference type="SUPFAM" id="SSF48264">
    <property type="entry name" value="Cytochrome P450"/>
    <property type="match status" value="1"/>
</dbReference>
<evidence type="ECO:0000256" key="1">
    <source>
        <dbReference type="ARBA" id="ARBA00004141"/>
    </source>
</evidence>
<dbReference type="PANTHER" id="PTHR23502">
    <property type="entry name" value="MAJOR FACILITATOR SUPERFAMILY"/>
    <property type="match status" value="1"/>
</dbReference>
<keyword evidence="5 10" id="KW-1133">Transmembrane helix</keyword>
<evidence type="ECO:0000313" key="13">
    <source>
        <dbReference type="Proteomes" id="UP000076744"/>
    </source>
</evidence>
<feature type="transmembrane region" description="Helical" evidence="10">
    <location>
        <begin position="497"/>
        <end position="517"/>
    </location>
</feature>
<dbReference type="PROSITE" id="PS50850">
    <property type="entry name" value="MFS"/>
    <property type="match status" value="1"/>
</dbReference>
<evidence type="ECO:0000256" key="5">
    <source>
        <dbReference type="ARBA" id="ARBA00022989"/>
    </source>
</evidence>
<dbReference type="InterPro" id="IPR020846">
    <property type="entry name" value="MFS_dom"/>
</dbReference>
<accession>A0A168ASA9</accession>
<dbReference type="GO" id="GO:0022857">
    <property type="term" value="F:transmembrane transporter activity"/>
    <property type="evidence" value="ECO:0007669"/>
    <property type="project" value="InterPro"/>
</dbReference>
<dbReference type="InterPro" id="IPR036396">
    <property type="entry name" value="Cyt_P450_sf"/>
</dbReference>
<gene>
    <name evidence="12" type="ORF">ISF_03503</name>
</gene>
<dbReference type="PANTHER" id="PTHR23502:SF51">
    <property type="entry name" value="QUINIDINE RESISTANCE PROTEIN 1-RELATED"/>
    <property type="match status" value="1"/>
</dbReference>
<dbReference type="InterPro" id="IPR011701">
    <property type="entry name" value="MFS"/>
</dbReference>
<dbReference type="Proteomes" id="UP000076744">
    <property type="component" value="Unassembled WGS sequence"/>
</dbReference>
<dbReference type="AlphaFoldDB" id="A0A168ASA9"/>
<dbReference type="PROSITE" id="PS00086">
    <property type="entry name" value="CYTOCHROME_P450"/>
    <property type="match status" value="1"/>
</dbReference>
<feature type="transmembrane region" description="Helical" evidence="10">
    <location>
        <begin position="314"/>
        <end position="337"/>
    </location>
</feature>
<evidence type="ECO:0000259" key="11">
    <source>
        <dbReference type="PROSITE" id="PS50850"/>
    </source>
</evidence>
<dbReference type="OrthoDB" id="440553at2759"/>
<evidence type="ECO:0000256" key="3">
    <source>
        <dbReference type="ARBA" id="ARBA00022692"/>
    </source>
</evidence>
<dbReference type="Gene3D" id="1.20.1720.10">
    <property type="entry name" value="Multidrug resistance protein D"/>
    <property type="match status" value="1"/>
</dbReference>
<dbReference type="InterPro" id="IPR036259">
    <property type="entry name" value="MFS_trans_sf"/>
</dbReference>
<dbReference type="InterPro" id="IPR002401">
    <property type="entry name" value="Cyt_P450_E_grp-I"/>
</dbReference>
<feature type="transmembrane region" description="Helical" evidence="10">
    <location>
        <begin position="349"/>
        <end position="367"/>
    </location>
</feature>
<dbReference type="GO" id="GO:0016705">
    <property type="term" value="F:oxidoreductase activity, acting on paired donors, with incorporation or reduction of molecular oxygen"/>
    <property type="evidence" value="ECO:0007669"/>
    <property type="project" value="InterPro"/>
</dbReference>
<feature type="transmembrane region" description="Helical" evidence="10">
    <location>
        <begin position="127"/>
        <end position="146"/>
    </location>
</feature>
<keyword evidence="8" id="KW-0349">Heme</keyword>
<dbReference type="PRINTS" id="PR00385">
    <property type="entry name" value="P450"/>
</dbReference>
<feature type="transmembrane region" description="Helical" evidence="10">
    <location>
        <begin position="428"/>
        <end position="448"/>
    </location>
</feature>